<keyword evidence="3 9" id="KW-0812">Transmembrane</keyword>
<evidence type="ECO:0000256" key="9">
    <source>
        <dbReference type="SAM" id="Phobius"/>
    </source>
</evidence>
<name>A0A7I8KL32_SPIIN</name>
<reference evidence="12" key="1">
    <citation type="submission" date="2020-02" db="EMBL/GenBank/DDBJ databases">
        <authorList>
            <person name="Scholz U."/>
            <person name="Mascher M."/>
            <person name="Fiebig A."/>
        </authorList>
    </citation>
    <scope>NUCLEOTIDE SEQUENCE</scope>
</reference>
<feature type="domain" description="Trichome birefringence-like N-terminal" evidence="11">
    <location>
        <begin position="91"/>
        <end position="143"/>
    </location>
</feature>
<evidence type="ECO:0000256" key="3">
    <source>
        <dbReference type="ARBA" id="ARBA00022692"/>
    </source>
</evidence>
<keyword evidence="6" id="KW-0333">Golgi apparatus</keyword>
<organism evidence="12 13">
    <name type="scientific">Spirodela intermedia</name>
    <name type="common">Intermediate duckweed</name>
    <dbReference type="NCBI Taxonomy" id="51605"/>
    <lineage>
        <taxon>Eukaryota</taxon>
        <taxon>Viridiplantae</taxon>
        <taxon>Streptophyta</taxon>
        <taxon>Embryophyta</taxon>
        <taxon>Tracheophyta</taxon>
        <taxon>Spermatophyta</taxon>
        <taxon>Magnoliopsida</taxon>
        <taxon>Liliopsida</taxon>
        <taxon>Araceae</taxon>
        <taxon>Lemnoideae</taxon>
        <taxon>Spirodela</taxon>
    </lineage>
</organism>
<comment type="subcellular location">
    <subcellularLocation>
        <location evidence="1">Golgi apparatus membrane</location>
        <topology evidence="1">Single-pass type II membrane protein</topology>
    </subcellularLocation>
</comment>
<dbReference type="EMBL" id="LR746269">
    <property type="protein sequence ID" value="CAA7398497.1"/>
    <property type="molecule type" value="Genomic_DNA"/>
</dbReference>
<dbReference type="InterPro" id="IPR029962">
    <property type="entry name" value="TBL"/>
</dbReference>
<keyword evidence="5 9" id="KW-1133">Transmembrane helix</keyword>
<evidence type="ECO:0000259" key="10">
    <source>
        <dbReference type="Pfam" id="PF13839"/>
    </source>
</evidence>
<evidence type="ECO:0000256" key="2">
    <source>
        <dbReference type="ARBA" id="ARBA00007727"/>
    </source>
</evidence>
<feature type="compositionally biased region" description="Low complexity" evidence="8">
    <location>
        <begin position="68"/>
        <end position="82"/>
    </location>
</feature>
<keyword evidence="13" id="KW-1185">Reference proteome</keyword>
<dbReference type="PANTHER" id="PTHR32285:SF213">
    <property type="entry name" value="PROTEIN TRICHOME BIREFRINGENCE-LIKE 11"/>
    <property type="match status" value="1"/>
</dbReference>
<evidence type="ECO:0000313" key="12">
    <source>
        <dbReference type="EMBL" id="CAA7398497.1"/>
    </source>
</evidence>
<proteinExistence type="inferred from homology"/>
<protein>
    <submittedName>
        <fullName evidence="12">Uncharacterized protein</fullName>
    </submittedName>
</protein>
<dbReference type="OrthoDB" id="630188at2759"/>
<dbReference type="Pfam" id="PF14416">
    <property type="entry name" value="PMR5N"/>
    <property type="match status" value="1"/>
</dbReference>
<evidence type="ECO:0000259" key="11">
    <source>
        <dbReference type="Pfam" id="PF14416"/>
    </source>
</evidence>
<evidence type="ECO:0000256" key="1">
    <source>
        <dbReference type="ARBA" id="ARBA00004323"/>
    </source>
</evidence>
<keyword evidence="4" id="KW-0735">Signal-anchor</keyword>
<evidence type="ECO:0000256" key="7">
    <source>
        <dbReference type="ARBA" id="ARBA00023136"/>
    </source>
</evidence>
<evidence type="ECO:0000313" key="13">
    <source>
        <dbReference type="Proteomes" id="UP000663760"/>
    </source>
</evidence>
<evidence type="ECO:0000256" key="5">
    <source>
        <dbReference type="ARBA" id="ARBA00022989"/>
    </source>
</evidence>
<dbReference type="GO" id="GO:1990538">
    <property type="term" value="F:xylan O-acetyltransferase activity"/>
    <property type="evidence" value="ECO:0007669"/>
    <property type="project" value="UniProtKB-ARBA"/>
</dbReference>
<feature type="domain" description="Trichome birefringence-like C-terminal" evidence="10">
    <location>
        <begin position="144"/>
        <end position="431"/>
    </location>
</feature>
<dbReference type="InterPro" id="IPR025846">
    <property type="entry name" value="TBL_N"/>
</dbReference>
<dbReference type="Pfam" id="PF13839">
    <property type="entry name" value="PC-Esterase"/>
    <property type="match status" value="1"/>
</dbReference>
<evidence type="ECO:0000256" key="8">
    <source>
        <dbReference type="SAM" id="MobiDB-lite"/>
    </source>
</evidence>
<evidence type="ECO:0000256" key="6">
    <source>
        <dbReference type="ARBA" id="ARBA00023034"/>
    </source>
</evidence>
<dbReference type="Proteomes" id="UP000663760">
    <property type="component" value="Chromosome 6"/>
</dbReference>
<gene>
    <name evidence="12" type="ORF">SI8410_06009162</name>
</gene>
<keyword evidence="7 9" id="KW-0472">Membrane</keyword>
<sequence>MKPRASRCSSAPLPTPSTVTFVEFIKRLGRKNPVEPPGAVRIFFLSVIFLSFFLYLVYFLSPEGSSGPALLRDPPRPQQLQQHGRKKEGEDCDLFQGMWVWDTNYPLYKPSECTFLDAGFLCSKNGRPDRTYTKWRWQPSNCDLPRFDAREMLERLRHRRLVFVGDSIGRNQWESLLCMLSAAVPDKNSIYELRGNPITKHTGFLAFNFSGFNCTIEYHRAPFLVPQARPPPGSPKKVKTTLRLDAVDWSSSRWKNADVLIFNTGHWWNQEKTIGSGCYFQVGNQVDLEMTVEAAYRKSIATLFDWMRRAVNMSKTQVVYRTYSPVHFSGGGWRKGGSCHQETLPDFSAPPATSEPWLLQGVGEVISERILSGSPAKLSVLNITEMTAQRKDGHPSIYYLGPTNSSPTHRQDCSHWCLPGVPDTWNELLYALSLRWDFVSPQKKKATPLAFGGLRVD</sequence>
<feature type="region of interest" description="Disordered" evidence="8">
    <location>
        <begin position="67"/>
        <end position="88"/>
    </location>
</feature>
<accession>A0A7I8KL32</accession>
<dbReference type="PANTHER" id="PTHR32285">
    <property type="entry name" value="PROTEIN TRICHOME BIREFRINGENCE-LIKE 9-RELATED"/>
    <property type="match status" value="1"/>
</dbReference>
<dbReference type="AlphaFoldDB" id="A0A7I8KL32"/>
<evidence type="ECO:0000256" key="4">
    <source>
        <dbReference type="ARBA" id="ARBA00022968"/>
    </source>
</evidence>
<comment type="similarity">
    <text evidence="2">Belongs to the PC-esterase family. TBL subfamily.</text>
</comment>
<dbReference type="InterPro" id="IPR026057">
    <property type="entry name" value="TBL_C"/>
</dbReference>
<feature type="transmembrane region" description="Helical" evidence="9">
    <location>
        <begin position="39"/>
        <end position="60"/>
    </location>
</feature>
<dbReference type="GO" id="GO:0000139">
    <property type="term" value="C:Golgi membrane"/>
    <property type="evidence" value="ECO:0007669"/>
    <property type="project" value="UniProtKB-SubCell"/>
</dbReference>